<protein>
    <recommendedName>
        <fullName evidence="2">Alpha/beta hydrolase fold-3 domain-containing protein</fullName>
    </recommendedName>
</protein>
<sequence length="353" mass="38391">MSNYDNAKAVLALSEPDPEYSKFISVNKQPQLEFSYPLVQAIRQQTLAAEQQRTAKAIESGRFEECRTITMRDGFESDIRVHRPRIKPKDGSPLVVLAFGGGFVFGNVLQMGTTARVLNDLYGATVVCISYRLAPEHPWPQSHEDAWDSLVWIASNASSLDADVSKGFVIGGASAGANISAVLAQRSLSDKLAAPLTGVWLNMPMIFKTPDNVPEGYRSLYLSHEQNADVPGLLNKSALQFIRSAVKGDGSSPMFSPVNAERPHVGMPPVFFQACGMDVVRDDALVYERMLRDNGVKTKLIVYAGVPHGHQTLFPSLAKSKQARLDTVEGIGELLGKTVSRTDVENALIASAS</sequence>
<keyword evidence="4" id="KW-1185">Reference proteome</keyword>
<dbReference type="OrthoDB" id="408631at2759"/>
<dbReference type="InterPro" id="IPR013094">
    <property type="entry name" value="AB_hydrolase_3"/>
</dbReference>
<proteinExistence type="predicted"/>
<dbReference type="AlphaFoldDB" id="A0A8K0L034"/>
<evidence type="ECO:0000256" key="1">
    <source>
        <dbReference type="ARBA" id="ARBA00022801"/>
    </source>
</evidence>
<gene>
    <name evidence="3" type="ORF">KVT40_006159</name>
</gene>
<dbReference type="InterPro" id="IPR029058">
    <property type="entry name" value="AB_hydrolase_fold"/>
</dbReference>
<dbReference type="PANTHER" id="PTHR48081">
    <property type="entry name" value="AB HYDROLASE SUPERFAMILY PROTEIN C4A8.06C"/>
    <property type="match status" value="1"/>
</dbReference>
<dbReference type="InterPro" id="IPR050300">
    <property type="entry name" value="GDXG_lipolytic_enzyme"/>
</dbReference>
<dbReference type="PANTHER" id="PTHR48081:SF8">
    <property type="entry name" value="ALPHA_BETA HYDROLASE FOLD-3 DOMAIN-CONTAINING PROTEIN-RELATED"/>
    <property type="match status" value="1"/>
</dbReference>
<dbReference type="EMBL" id="JAESVG020000007">
    <property type="protein sequence ID" value="KAG8625758.1"/>
    <property type="molecule type" value="Genomic_DNA"/>
</dbReference>
<name>A0A8K0L034_9PEZI</name>
<dbReference type="Pfam" id="PF07859">
    <property type="entry name" value="Abhydrolase_3"/>
    <property type="match status" value="1"/>
</dbReference>
<reference evidence="3" key="1">
    <citation type="submission" date="2021-07" db="EMBL/GenBank/DDBJ databases">
        <title>Elsinoe batatas strain:CRI-CJ2 Genome sequencing and assembly.</title>
        <authorList>
            <person name="Huang L."/>
        </authorList>
    </citation>
    <scope>NUCLEOTIDE SEQUENCE</scope>
    <source>
        <strain evidence="3">CRI-CJ2</strain>
    </source>
</reference>
<dbReference type="Gene3D" id="3.40.50.1820">
    <property type="entry name" value="alpha/beta hydrolase"/>
    <property type="match status" value="1"/>
</dbReference>
<dbReference type="Proteomes" id="UP000809789">
    <property type="component" value="Unassembled WGS sequence"/>
</dbReference>
<feature type="domain" description="Alpha/beta hydrolase fold-3" evidence="2">
    <location>
        <begin position="96"/>
        <end position="310"/>
    </location>
</feature>
<evidence type="ECO:0000259" key="2">
    <source>
        <dbReference type="Pfam" id="PF07859"/>
    </source>
</evidence>
<dbReference type="GO" id="GO:0016787">
    <property type="term" value="F:hydrolase activity"/>
    <property type="evidence" value="ECO:0007669"/>
    <property type="project" value="UniProtKB-KW"/>
</dbReference>
<dbReference type="SUPFAM" id="SSF53474">
    <property type="entry name" value="alpha/beta-Hydrolases"/>
    <property type="match status" value="1"/>
</dbReference>
<keyword evidence="1" id="KW-0378">Hydrolase</keyword>
<accession>A0A8K0L034</accession>
<organism evidence="3 4">
    <name type="scientific">Elsinoe batatas</name>
    <dbReference type="NCBI Taxonomy" id="2601811"/>
    <lineage>
        <taxon>Eukaryota</taxon>
        <taxon>Fungi</taxon>
        <taxon>Dikarya</taxon>
        <taxon>Ascomycota</taxon>
        <taxon>Pezizomycotina</taxon>
        <taxon>Dothideomycetes</taxon>
        <taxon>Dothideomycetidae</taxon>
        <taxon>Myriangiales</taxon>
        <taxon>Elsinoaceae</taxon>
        <taxon>Elsinoe</taxon>
    </lineage>
</organism>
<evidence type="ECO:0000313" key="4">
    <source>
        <dbReference type="Proteomes" id="UP000809789"/>
    </source>
</evidence>
<evidence type="ECO:0000313" key="3">
    <source>
        <dbReference type="EMBL" id="KAG8625758.1"/>
    </source>
</evidence>
<comment type="caution">
    <text evidence="3">The sequence shown here is derived from an EMBL/GenBank/DDBJ whole genome shotgun (WGS) entry which is preliminary data.</text>
</comment>